<evidence type="ECO:0000256" key="1">
    <source>
        <dbReference type="ARBA" id="ARBA00004123"/>
    </source>
</evidence>
<dbReference type="PANTHER" id="PTHR28246:SF1">
    <property type="entry name" value="G1-SPECIFIC TRANSCRIPTIONAL REPRESSOR WHI5-RELATED"/>
    <property type="match status" value="1"/>
</dbReference>
<accession>A0A2K3Q0Y3</accession>
<dbReference type="AlphaFoldDB" id="A0A2K3Q0Y3"/>
<protein>
    <recommendedName>
        <fullName evidence="12">Cyclin-dependent kinase</fullName>
    </recommendedName>
</protein>
<dbReference type="Pfam" id="PF08528">
    <property type="entry name" value="Whi5"/>
    <property type="match status" value="1"/>
</dbReference>
<evidence type="ECO:0008006" key="12">
    <source>
        <dbReference type="Google" id="ProtNLM"/>
    </source>
</evidence>
<dbReference type="InterPro" id="IPR013734">
    <property type="entry name" value="TF_Nrm1/Whi5"/>
</dbReference>
<keyword evidence="4" id="KW-0963">Cytoplasm</keyword>
<evidence type="ECO:0000256" key="8">
    <source>
        <dbReference type="ARBA" id="ARBA00023242"/>
    </source>
</evidence>
<feature type="region of interest" description="Disordered" evidence="9">
    <location>
        <begin position="270"/>
        <end position="300"/>
    </location>
</feature>
<evidence type="ECO:0000256" key="5">
    <source>
        <dbReference type="ARBA" id="ARBA00022491"/>
    </source>
</evidence>
<feature type="region of interest" description="Disordered" evidence="9">
    <location>
        <begin position="1"/>
        <end position="139"/>
    </location>
</feature>
<feature type="compositionally biased region" description="Low complexity" evidence="9">
    <location>
        <begin position="270"/>
        <end position="284"/>
    </location>
</feature>
<feature type="region of interest" description="Disordered" evidence="9">
    <location>
        <begin position="527"/>
        <end position="556"/>
    </location>
</feature>
<dbReference type="PANTHER" id="PTHR28246">
    <property type="entry name" value="G1-SPECIFIC TRANSCRIPTIONAL REPRESSOR WHI5-RELATED"/>
    <property type="match status" value="1"/>
</dbReference>
<keyword evidence="6" id="KW-0805">Transcription regulation</keyword>
<dbReference type="GO" id="GO:0000082">
    <property type="term" value="P:G1/S transition of mitotic cell cycle"/>
    <property type="evidence" value="ECO:0007669"/>
    <property type="project" value="InterPro"/>
</dbReference>
<feature type="compositionally biased region" description="Polar residues" evidence="9">
    <location>
        <begin position="101"/>
        <end position="129"/>
    </location>
</feature>
<dbReference type="STRING" id="45235.A0A2K3Q0Y3"/>
<feature type="compositionally biased region" description="Polar residues" evidence="9">
    <location>
        <begin position="77"/>
        <end position="91"/>
    </location>
</feature>
<comment type="subcellular location">
    <subcellularLocation>
        <location evidence="2">Cytoplasm</location>
    </subcellularLocation>
    <subcellularLocation>
        <location evidence="1">Nucleus</location>
    </subcellularLocation>
</comment>
<feature type="compositionally biased region" description="Low complexity" evidence="9">
    <location>
        <begin position="334"/>
        <end position="352"/>
    </location>
</feature>
<comment type="caution">
    <text evidence="10">The sequence shown here is derived from an EMBL/GenBank/DDBJ whole genome shotgun (WGS) entry which is preliminary data.</text>
</comment>
<reference evidence="10 11" key="1">
    <citation type="submission" date="2017-08" db="EMBL/GenBank/DDBJ databases">
        <title>Harnessing the power of phylogenomics to disentangle the directionality and signatures of interkingdom host jumping in the parasitic fungal genus Tolypocladium.</title>
        <authorList>
            <person name="Quandt C.A."/>
            <person name="Patterson W."/>
            <person name="Spatafora J.W."/>
        </authorList>
    </citation>
    <scope>NUCLEOTIDE SEQUENCE [LARGE SCALE GENOMIC DNA]</scope>
    <source>
        <strain evidence="10 11">CBS 113982</strain>
    </source>
</reference>
<proteinExistence type="inferred from homology"/>
<evidence type="ECO:0000256" key="6">
    <source>
        <dbReference type="ARBA" id="ARBA00023015"/>
    </source>
</evidence>
<evidence type="ECO:0000256" key="2">
    <source>
        <dbReference type="ARBA" id="ARBA00004496"/>
    </source>
</evidence>
<evidence type="ECO:0000256" key="7">
    <source>
        <dbReference type="ARBA" id="ARBA00023163"/>
    </source>
</evidence>
<dbReference type="InterPro" id="IPR039198">
    <property type="entry name" value="Srl3/Whi5"/>
</dbReference>
<evidence type="ECO:0000256" key="4">
    <source>
        <dbReference type="ARBA" id="ARBA00022490"/>
    </source>
</evidence>
<evidence type="ECO:0000313" key="11">
    <source>
        <dbReference type="Proteomes" id="UP000236621"/>
    </source>
</evidence>
<dbReference type="Proteomes" id="UP000236621">
    <property type="component" value="Unassembled WGS sequence"/>
</dbReference>
<dbReference type="OrthoDB" id="2359117at2759"/>
<dbReference type="GO" id="GO:0033309">
    <property type="term" value="C:SBF transcription complex"/>
    <property type="evidence" value="ECO:0007669"/>
    <property type="project" value="TreeGrafter"/>
</dbReference>
<feature type="region of interest" description="Disordered" evidence="9">
    <location>
        <begin position="314"/>
        <end position="379"/>
    </location>
</feature>
<dbReference type="GO" id="GO:0005737">
    <property type="term" value="C:cytoplasm"/>
    <property type="evidence" value="ECO:0007669"/>
    <property type="project" value="UniProtKB-SubCell"/>
</dbReference>
<dbReference type="EMBL" id="NRSZ01001249">
    <property type="protein sequence ID" value="PNY21227.1"/>
    <property type="molecule type" value="Genomic_DNA"/>
</dbReference>
<dbReference type="GO" id="GO:0003712">
    <property type="term" value="F:transcription coregulator activity"/>
    <property type="evidence" value="ECO:0007669"/>
    <property type="project" value="TreeGrafter"/>
</dbReference>
<keyword evidence="11" id="KW-1185">Reference proteome</keyword>
<comment type="similarity">
    <text evidence="3">Belongs to the WHI5/NRM1 family.</text>
</comment>
<feature type="compositionally biased region" description="Polar residues" evidence="9">
    <location>
        <begin position="356"/>
        <end position="368"/>
    </location>
</feature>
<sequence length="556" mass="58003">MTPDWRSGGALHNPRALSQPSPSAMDTDARRAETPATSAADGERWRCGGVFAVPSTPAHVVAKRQLQDDSSMDIDSDATTTQSRRQDAQSQHHPHPMAQDSGASSSQSLATRSETNCQESTATVSTDQVVTPPASDTGGGLDMFGGAGGTNGTWARGEPAGVGHGCHGAASQGSQLLHLSAIAAAQDRIMPDATGGGSRKRMADGEVKARVGSVSPARGHSRTTSAISMASTAGSHIGELSAELRTRLSYAMIKVNHGWQSRSLDEVESLASQAVSPSSSTSTVHGRHGSSASPRPPLAQVHFAHDPVVIRRKSNSPPLLSCKPTLAPPARIQPSLSMPSPRSNSRRNSNPRYTPTMLSHSHSASPRTPGQPPRLDSSNPISQVVQDAAESLLFMSSPGNSSNLKHAFSPCCSPGTQPMPHRLPGGRHALPSGPRKALPSQRPAAFTSQKVGFDMSPGMRPDPDSPIGLDTPQAMHLSPNNGTPRRRPNGTSNHVRAALSLPSGLGVGNGAARKTLRDEDIERMLDRAGAEGADSSDEEEIALPPGRRGVAGVMGV</sequence>
<evidence type="ECO:0000256" key="3">
    <source>
        <dbReference type="ARBA" id="ARBA00006922"/>
    </source>
</evidence>
<name>A0A2K3Q0Y3_9HYPO</name>
<evidence type="ECO:0000256" key="9">
    <source>
        <dbReference type="SAM" id="MobiDB-lite"/>
    </source>
</evidence>
<organism evidence="10 11">
    <name type="scientific">Tolypocladium capitatum</name>
    <dbReference type="NCBI Taxonomy" id="45235"/>
    <lineage>
        <taxon>Eukaryota</taxon>
        <taxon>Fungi</taxon>
        <taxon>Dikarya</taxon>
        <taxon>Ascomycota</taxon>
        <taxon>Pezizomycotina</taxon>
        <taxon>Sordariomycetes</taxon>
        <taxon>Hypocreomycetidae</taxon>
        <taxon>Hypocreales</taxon>
        <taxon>Ophiocordycipitaceae</taxon>
        <taxon>Tolypocladium</taxon>
    </lineage>
</organism>
<keyword evidence="8" id="KW-0539">Nucleus</keyword>
<evidence type="ECO:0000313" key="10">
    <source>
        <dbReference type="EMBL" id="PNY21227.1"/>
    </source>
</evidence>
<keyword evidence="7" id="KW-0804">Transcription</keyword>
<keyword evidence="5" id="KW-0678">Repressor</keyword>
<gene>
    <name evidence="10" type="ORF">TCAP_07273</name>
</gene>